<feature type="domain" description="ABC transporter" evidence="4">
    <location>
        <begin position="4"/>
        <end position="255"/>
    </location>
</feature>
<dbReference type="InterPro" id="IPR051120">
    <property type="entry name" value="ABC_AA/LPS_Transport"/>
</dbReference>
<dbReference type="InterPro" id="IPR003593">
    <property type="entry name" value="AAA+_ATPase"/>
</dbReference>
<dbReference type="InterPro" id="IPR027417">
    <property type="entry name" value="P-loop_NTPase"/>
</dbReference>
<accession>A0A485M237</accession>
<dbReference type="CDD" id="cd03219">
    <property type="entry name" value="ABC_Mj1267_LivG_branched"/>
    <property type="match status" value="1"/>
</dbReference>
<dbReference type="AlphaFoldDB" id="A0A485M237"/>
<dbReference type="FunFam" id="3.40.50.300:FF:000421">
    <property type="entry name" value="Branched-chain amino acid ABC transporter ATP-binding protein"/>
    <property type="match status" value="1"/>
</dbReference>
<dbReference type="InterPro" id="IPR003439">
    <property type="entry name" value="ABC_transporter-like_ATP-bd"/>
</dbReference>
<dbReference type="GO" id="GO:0005524">
    <property type="term" value="F:ATP binding"/>
    <property type="evidence" value="ECO:0007669"/>
    <property type="project" value="UniProtKB-KW"/>
</dbReference>
<evidence type="ECO:0000256" key="1">
    <source>
        <dbReference type="ARBA" id="ARBA00022448"/>
    </source>
</evidence>
<evidence type="ECO:0000313" key="5">
    <source>
        <dbReference type="EMBL" id="VFU14882.1"/>
    </source>
</evidence>
<dbReference type="Pfam" id="PF12399">
    <property type="entry name" value="BCA_ABC_TP_C"/>
    <property type="match status" value="1"/>
</dbReference>
<dbReference type="SUPFAM" id="SSF52540">
    <property type="entry name" value="P-loop containing nucleoside triphosphate hydrolases"/>
    <property type="match status" value="1"/>
</dbReference>
<dbReference type="PANTHER" id="PTHR45772:SF1">
    <property type="entry name" value="ABC TRANSPORTER ATP-BINDING PROTEIN"/>
    <property type="match status" value="1"/>
</dbReference>
<keyword evidence="2" id="KW-0547">Nucleotide-binding</keyword>
<name>A0A485M237_9ZZZZ</name>
<proteinExistence type="predicted"/>
<keyword evidence="3 5" id="KW-0067">ATP-binding</keyword>
<gene>
    <name evidence="5" type="primary">livG</name>
    <name evidence="5" type="ORF">SCFA_340007</name>
</gene>
<dbReference type="EMBL" id="CAADRM010000097">
    <property type="protein sequence ID" value="VFU14882.1"/>
    <property type="molecule type" value="Genomic_DNA"/>
</dbReference>
<dbReference type="Gene3D" id="3.40.50.300">
    <property type="entry name" value="P-loop containing nucleotide triphosphate hydrolases"/>
    <property type="match status" value="1"/>
</dbReference>
<dbReference type="SMART" id="SM00382">
    <property type="entry name" value="AAA"/>
    <property type="match status" value="1"/>
</dbReference>
<dbReference type="GO" id="GO:0005886">
    <property type="term" value="C:plasma membrane"/>
    <property type="evidence" value="ECO:0007669"/>
    <property type="project" value="TreeGrafter"/>
</dbReference>
<evidence type="ECO:0000256" key="3">
    <source>
        <dbReference type="ARBA" id="ARBA00022840"/>
    </source>
</evidence>
<evidence type="ECO:0000256" key="2">
    <source>
        <dbReference type="ARBA" id="ARBA00022741"/>
    </source>
</evidence>
<dbReference type="PANTHER" id="PTHR45772">
    <property type="entry name" value="CONSERVED COMPONENT OF ABC TRANSPORTER FOR NATURAL AMINO ACIDS-RELATED"/>
    <property type="match status" value="1"/>
</dbReference>
<dbReference type="Pfam" id="PF00005">
    <property type="entry name" value="ABC_tran"/>
    <property type="match status" value="1"/>
</dbReference>
<reference evidence="5" key="1">
    <citation type="submission" date="2019-03" db="EMBL/GenBank/DDBJ databases">
        <authorList>
            <person name="Hao L."/>
        </authorList>
    </citation>
    <scope>NUCLEOTIDE SEQUENCE</scope>
</reference>
<sequence length="269" mass="30128">MAHFKVENISISFGGIRAVQGVSFDVRQNSIFSIIGPNGSGKTTIFNMISGIYKPDSGRVVLDGENLTGLSPDRIARKGIARTFQNIQLFGNATVMDNLMLGRHIHMKTGVLSGFFMLGKWTPCAREEVRHREIVEHIVDFLDLQSVRDQFVSNLPYGKRKLVELGRALALEPKVLLLDEPSAGMNTEEKDDLRIWIKDIQEDYKVTILLIEHDMNMVMGISDRILAINQGVKIIEGTPAEVQKHPDVVAAYLGEEDTDAQDQEHRNMV</sequence>
<protein>
    <submittedName>
        <fullName evidence="5">Leucine/isoleucine/valine transporter subunit ATP-binding component of ABC superfamily</fullName>
    </submittedName>
</protein>
<organism evidence="5">
    <name type="scientific">anaerobic digester metagenome</name>
    <dbReference type="NCBI Taxonomy" id="1263854"/>
    <lineage>
        <taxon>unclassified sequences</taxon>
        <taxon>metagenomes</taxon>
        <taxon>ecological metagenomes</taxon>
    </lineage>
</organism>
<dbReference type="InterPro" id="IPR032823">
    <property type="entry name" value="BCA_ABC_TP_C"/>
</dbReference>
<evidence type="ECO:0000259" key="4">
    <source>
        <dbReference type="PROSITE" id="PS50893"/>
    </source>
</evidence>
<dbReference type="PROSITE" id="PS50893">
    <property type="entry name" value="ABC_TRANSPORTER_2"/>
    <property type="match status" value="1"/>
</dbReference>
<keyword evidence="1" id="KW-0813">Transport</keyword>
<dbReference type="GO" id="GO:0016887">
    <property type="term" value="F:ATP hydrolysis activity"/>
    <property type="evidence" value="ECO:0007669"/>
    <property type="project" value="InterPro"/>
</dbReference>